<gene>
    <name evidence="1" type="ORF">ACE41H_13020</name>
</gene>
<organism evidence="1 2">
    <name type="scientific">Paenibacillus enshidis</name>
    <dbReference type="NCBI Taxonomy" id="1458439"/>
    <lineage>
        <taxon>Bacteria</taxon>
        <taxon>Bacillati</taxon>
        <taxon>Bacillota</taxon>
        <taxon>Bacilli</taxon>
        <taxon>Bacillales</taxon>
        <taxon>Paenibacillaceae</taxon>
        <taxon>Paenibacillus</taxon>
    </lineage>
</organism>
<evidence type="ECO:0000313" key="2">
    <source>
        <dbReference type="Proteomes" id="UP001580346"/>
    </source>
</evidence>
<dbReference type="GO" id="GO:0003677">
    <property type="term" value="F:DNA binding"/>
    <property type="evidence" value="ECO:0007669"/>
    <property type="project" value="UniProtKB-KW"/>
</dbReference>
<comment type="caution">
    <text evidence="1">The sequence shown here is derived from an EMBL/GenBank/DDBJ whole genome shotgun (WGS) entry which is preliminary data.</text>
</comment>
<sequence length="263" mass="30145">MDKSNRSGIEDLDTLVNMLNMAFSFENWDKIIELSEDLLSLVSLNQADTLRSSRTKPLVSYYGYGHMMKGQALKKLQQYDQALVCIAEYAELGRFEGLDDHGREEVEYYRFKAKANLFEINMLSGQTEVLGDYVRFLQENPSEMLPGLTTIVEAAHKHGLNIDAILEQFSEQIREFGHTEEAVKLAYYHSFLLELAKYQIGRDEQGAAAESILIVLEAAEKMKDHSKFRKCAALFEIIRDLASPAQRERYRGIMQTIVEKELK</sequence>
<reference evidence="1 2" key="1">
    <citation type="submission" date="2024-09" db="EMBL/GenBank/DDBJ databases">
        <title>Paenibacillus zeirhizospherea sp. nov., isolated from surface of the maize (Zea mays) roots in a horticulture field, Hungary.</title>
        <authorList>
            <person name="Marton D."/>
            <person name="Farkas M."/>
            <person name="Bedics A."/>
            <person name="Toth E."/>
            <person name="Tancsics A."/>
            <person name="Boka K."/>
            <person name="Maroti G."/>
            <person name="Kriszt B."/>
            <person name="Cserhati M."/>
        </authorList>
    </citation>
    <scope>NUCLEOTIDE SEQUENCE [LARGE SCALE GENOMIC DNA]</scope>
    <source>
        <strain evidence="1 2">KCTC 33519</strain>
    </source>
</reference>
<dbReference type="EMBL" id="JBHHMI010000010">
    <property type="protein sequence ID" value="MFB5267696.1"/>
    <property type="molecule type" value="Genomic_DNA"/>
</dbReference>
<proteinExistence type="predicted"/>
<name>A0ABV5AU00_9BACL</name>
<protein>
    <submittedName>
        <fullName evidence="1">DNA-binding protein</fullName>
    </submittedName>
</protein>
<keyword evidence="2" id="KW-1185">Reference proteome</keyword>
<evidence type="ECO:0000313" key="1">
    <source>
        <dbReference type="EMBL" id="MFB5267696.1"/>
    </source>
</evidence>
<accession>A0ABV5AU00</accession>
<dbReference type="RefSeq" id="WP_375355703.1">
    <property type="nucleotide sequence ID" value="NZ_JBHHMI010000010.1"/>
</dbReference>
<dbReference type="Proteomes" id="UP001580346">
    <property type="component" value="Unassembled WGS sequence"/>
</dbReference>
<keyword evidence="1" id="KW-0238">DNA-binding</keyword>